<name>A0A0P1AAA2_PLAHL</name>
<dbReference type="AlphaFoldDB" id="A0A0P1AAA2"/>
<protein>
    <submittedName>
        <fullName evidence="1">Uncharacterized protein</fullName>
    </submittedName>
</protein>
<reference evidence="2" key="1">
    <citation type="submission" date="2014-09" db="EMBL/GenBank/DDBJ databases">
        <authorList>
            <person name="Sharma Rahul"/>
            <person name="Thines Marco"/>
        </authorList>
    </citation>
    <scope>NUCLEOTIDE SEQUENCE [LARGE SCALE GENOMIC DNA]</scope>
</reference>
<keyword evidence="2" id="KW-1185">Reference proteome</keyword>
<accession>A0A0P1AAA2</accession>
<proteinExistence type="predicted"/>
<evidence type="ECO:0000313" key="1">
    <source>
        <dbReference type="EMBL" id="CEG37324.1"/>
    </source>
</evidence>
<dbReference type="RefSeq" id="XP_036263044.1">
    <property type="nucleotide sequence ID" value="XM_036407334.1"/>
</dbReference>
<organism evidence="1 2">
    <name type="scientific">Plasmopara halstedii</name>
    <name type="common">Downy mildew of sunflower</name>
    <dbReference type="NCBI Taxonomy" id="4781"/>
    <lineage>
        <taxon>Eukaryota</taxon>
        <taxon>Sar</taxon>
        <taxon>Stramenopiles</taxon>
        <taxon>Oomycota</taxon>
        <taxon>Peronosporomycetes</taxon>
        <taxon>Peronosporales</taxon>
        <taxon>Peronosporaceae</taxon>
        <taxon>Plasmopara</taxon>
    </lineage>
</organism>
<sequence length="68" mass="8127">MCSQETDCPFSAHSVFHCVYDIMENKHEVGRAVHIYFELTFVIRVIKTLQFIWIIYPIYRCIEIDNLS</sequence>
<dbReference type="EMBL" id="CCYD01000286">
    <property type="protein sequence ID" value="CEG37324.1"/>
    <property type="molecule type" value="Genomic_DNA"/>
</dbReference>
<dbReference type="GeneID" id="59052876"/>
<evidence type="ECO:0000313" key="2">
    <source>
        <dbReference type="Proteomes" id="UP000054928"/>
    </source>
</evidence>
<dbReference type="Proteomes" id="UP000054928">
    <property type="component" value="Unassembled WGS sequence"/>
</dbReference>